<dbReference type="SUPFAM" id="SSF55729">
    <property type="entry name" value="Acyl-CoA N-acyltransferases (Nat)"/>
    <property type="match status" value="1"/>
</dbReference>
<evidence type="ECO:0000256" key="2">
    <source>
        <dbReference type="ARBA" id="ARBA00023315"/>
    </source>
</evidence>
<dbReference type="OrthoDB" id="9804026at2"/>
<dbReference type="InterPro" id="IPR050832">
    <property type="entry name" value="Bact_Acetyltransf"/>
</dbReference>
<dbReference type="InterPro" id="IPR016181">
    <property type="entry name" value="Acyl_CoA_acyltransferase"/>
</dbReference>
<protein>
    <submittedName>
        <fullName evidence="4">Ribosomal-protein-alanine N-acetyltransferase</fullName>
    </submittedName>
</protein>
<dbReference type="Proteomes" id="UP000192934">
    <property type="component" value="Chromosome I"/>
</dbReference>
<dbReference type="Pfam" id="PF00583">
    <property type="entry name" value="Acetyltransf_1"/>
    <property type="match status" value="1"/>
</dbReference>
<keyword evidence="5" id="KW-1185">Reference proteome</keyword>
<dbReference type="RefSeq" id="WP_085218128.1">
    <property type="nucleotide sequence ID" value="NZ_LT840185.1"/>
</dbReference>
<reference evidence="5" key="1">
    <citation type="submission" date="2017-04" db="EMBL/GenBank/DDBJ databases">
        <authorList>
            <person name="Varghese N."/>
            <person name="Submissions S."/>
        </authorList>
    </citation>
    <scope>NUCLEOTIDE SEQUENCE [LARGE SCALE GENOMIC DNA]</scope>
    <source>
        <strain evidence="5">Dd16</strain>
    </source>
</reference>
<sequence>MTTAEISIDAGSLLDIEAVMAVMDDSFDAAFGEAWTAPQCAGLMPMAGVWLTLARRGDEAVGFSLSRVVLREAELLLLAVRRDAQRSGTGRALLDAFIHSAAARGAEHLHLEVRDGNAAVKLYSAAGFSEVGRRPAYYRGSDGQVFDALTLAKSIHN</sequence>
<keyword evidence="1 4" id="KW-0808">Transferase</keyword>
<proteinExistence type="predicted"/>
<gene>
    <name evidence="4" type="ORF">SAMN06295910_1388</name>
</gene>
<dbReference type="InterPro" id="IPR000182">
    <property type="entry name" value="GNAT_dom"/>
</dbReference>
<accession>A0A1X7GB51</accession>
<name>A0A1X7GB51_9SPHN</name>
<dbReference type="PANTHER" id="PTHR43877">
    <property type="entry name" value="AMINOALKYLPHOSPHONATE N-ACETYLTRANSFERASE-RELATED-RELATED"/>
    <property type="match status" value="1"/>
</dbReference>
<dbReference type="Gene3D" id="3.40.630.30">
    <property type="match status" value="1"/>
</dbReference>
<evidence type="ECO:0000313" key="5">
    <source>
        <dbReference type="Proteomes" id="UP000192934"/>
    </source>
</evidence>
<keyword evidence="2" id="KW-0012">Acyltransferase</keyword>
<dbReference type="EMBL" id="LT840185">
    <property type="protein sequence ID" value="SMF66347.1"/>
    <property type="molecule type" value="Genomic_DNA"/>
</dbReference>
<evidence type="ECO:0000259" key="3">
    <source>
        <dbReference type="PROSITE" id="PS51186"/>
    </source>
</evidence>
<evidence type="ECO:0000256" key="1">
    <source>
        <dbReference type="ARBA" id="ARBA00022679"/>
    </source>
</evidence>
<organism evidence="4 5">
    <name type="scientific">Allosphingosinicella indica</name>
    <dbReference type="NCBI Taxonomy" id="941907"/>
    <lineage>
        <taxon>Bacteria</taxon>
        <taxon>Pseudomonadati</taxon>
        <taxon>Pseudomonadota</taxon>
        <taxon>Alphaproteobacteria</taxon>
        <taxon>Sphingomonadales</taxon>
        <taxon>Sphingomonadaceae</taxon>
        <taxon>Allosphingosinicella</taxon>
    </lineage>
</organism>
<feature type="domain" description="N-acetyltransferase" evidence="3">
    <location>
        <begin position="6"/>
        <end position="156"/>
    </location>
</feature>
<dbReference type="GO" id="GO:0016747">
    <property type="term" value="F:acyltransferase activity, transferring groups other than amino-acyl groups"/>
    <property type="evidence" value="ECO:0007669"/>
    <property type="project" value="InterPro"/>
</dbReference>
<dbReference type="CDD" id="cd04301">
    <property type="entry name" value="NAT_SF"/>
    <property type="match status" value="1"/>
</dbReference>
<dbReference type="AlphaFoldDB" id="A0A1X7GB51"/>
<evidence type="ECO:0000313" key="4">
    <source>
        <dbReference type="EMBL" id="SMF66347.1"/>
    </source>
</evidence>
<dbReference type="PROSITE" id="PS51186">
    <property type="entry name" value="GNAT"/>
    <property type="match status" value="1"/>
</dbReference>
<dbReference type="STRING" id="941907.SAMN06295910_1388"/>